<dbReference type="GO" id="GO:0016887">
    <property type="term" value="F:ATP hydrolysis activity"/>
    <property type="evidence" value="ECO:0007669"/>
    <property type="project" value="InterPro"/>
</dbReference>
<evidence type="ECO:0000259" key="2">
    <source>
        <dbReference type="Pfam" id="PF20469"/>
    </source>
</evidence>
<dbReference type="PANTHER" id="PTHR43581:SF4">
    <property type="entry name" value="ATP_GTP PHOSPHATASE"/>
    <property type="match status" value="1"/>
</dbReference>
<dbReference type="CDD" id="cd00267">
    <property type="entry name" value="ABC_ATPase"/>
    <property type="match status" value="1"/>
</dbReference>
<dbReference type="InterPro" id="IPR034139">
    <property type="entry name" value="TOPRIM_OLD"/>
</dbReference>
<feature type="domain" description="Endonuclease GajA/Old nuclease/RecF-like AAA" evidence="1">
    <location>
        <begin position="272"/>
        <end position="370"/>
    </location>
</feature>
<dbReference type="PANTHER" id="PTHR43581">
    <property type="entry name" value="ATP/GTP PHOSPHATASE"/>
    <property type="match status" value="1"/>
</dbReference>
<gene>
    <name evidence="3" type="ORF">E5163_03150</name>
</gene>
<dbReference type="Gene3D" id="3.40.50.300">
    <property type="entry name" value="P-loop containing nucleotide triphosphate hydrolases"/>
    <property type="match status" value="1"/>
</dbReference>
<feature type="domain" description="OLD protein-like TOPRIM" evidence="2">
    <location>
        <begin position="417"/>
        <end position="482"/>
    </location>
</feature>
<dbReference type="CDD" id="cd01026">
    <property type="entry name" value="TOPRIM_OLD"/>
    <property type="match status" value="1"/>
</dbReference>
<accession>A0A4V3RYE8</accession>
<dbReference type="OrthoDB" id="9816534at2"/>
<dbReference type="SUPFAM" id="SSF52540">
    <property type="entry name" value="P-loop containing nucleoside triphosphate hydrolases"/>
    <property type="match status" value="1"/>
</dbReference>
<evidence type="ECO:0000313" key="4">
    <source>
        <dbReference type="Proteomes" id="UP000308054"/>
    </source>
</evidence>
<dbReference type="Pfam" id="PF20469">
    <property type="entry name" value="OLD-like_TOPRIM"/>
    <property type="match status" value="1"/>
</dbReference>
<dbReference type="EMBL" id="SRXW01000001">
    <property type="protein sequence ID" value="TGY90139.1"/>
    <property type="molecule type" value="Genomic_DNA"/>
</dbReference>
<dbReference type="InterPro" id="IPR027417">
    <property type="entry name" value="P-loop_NTPase"/>
</dbReference>
<sequence>MAVRYKLAELSATNFRGIKEITVPLSSETPLYLIGSNNAGKSTVLDAIAFALKSGGFFSYDLDPFDFYHSKNGDAAKSFSVRVRLSAESEEELPAVQGVGNPVPVHFLSAKGKTSSSGKLSKHFNLLDRNGKAISLSRSTPLKGKLKAAYADHEYVDWRPNSARHDDIRSYLPEVMLIRPSDLKSSLYSWKTGPLNRLSKILAERMLNESWTLDYQGQQKRMPETIHSAYDFFNTAVSEFPFWTKEIRPMLEESLTGFLGSQGKIELAPRIQQIEDWIRQQLLLSFAADGTGASTPLERMGEGWQCMVRLAALEVLSKLPDQARDNVVLLLEEPETHLHPHLRRRLRKVLERLAAQGWTVIATTHAPEFINLTENQRIGKIRRSEDGVSLALTDPHEKPPGLKTQAKLDERDNGEIFFADKVILCEGPDDQFALQHILQILGADLDAGSVSLIQVGSRNNLPDYAALLQSLATPWCAVLDEDRLPDGSLKQGAAKTLTKLCDLKSQADLIEKWNIDLEHCLGIRPDGPMRKAIPSWQSEVIQPLKLSELQQKYPDYVTVGEAVAEWVTSPSGKQ</sequence>
<feature type="domain" description="Endonuclease GajA/Old nuclease/RecF-like AAA" evidence="1">
    <location>
        <begin position="6"/>
        <end position="109"/>
    </location>
</feature>
<dbReference type="GO" id="GO:0005524">
    <property type="term" value="F:ATP binding"/>
    <property type="evidence" value="ECO:0007669"/>
    <property type="project" value="InterPro"/>
</dbReference>
<organism evidence="3 4">
    <name type="scientific">Marinicauda algicola</name>
    <dbReference type="NCBI Taxonomy" id="2029849"/>
    <lineage>
        <taxon>Bacteria</taxon>
        <taxon>Pseudomonadati</taxon>
        <taxon>Pseudomonadota</taxon>
        <taxon>Alphaproteobacteria</taxon>
        <taxon>Maricaulales</taxon>
        <taxon>Maricaulaceae</taxon>
        <taxon>Marinicauda</taxon>
    </lineage>
</organism>
<keyword evidence="4" id="KW-1185">Reference proteome</keyword>
<dbReference type="RefSeq" id="WP_135994637.1">
    <property type="nucleotide sequence ID" value="NZ_CP071057.1"/>
</dbReference>
<name>A0A4V3RYE8_9PROT</name>
<reference evidence="3 4" key="1">
    <citation type="journal article" date="2017" name="Int. J. Syst. Evol. Microbiol.">
        <title>Marinicauda algicola sp. nov., isolated from a marine red alga Rhodosorus marinus.</title>
        <authorList>
            <person name="Jeong S.E."/>
            <person name="Jeon S.H."/>
            <person name="Chun B.H."/>
            <person name="Kim D.W."/>
            <person name="Jeon C.O."/>
        </authorList>
    </citation>
    <scope>NUCLEOTIDE SEQUENCE [LARGE SCALE GENOMIC DNA]</scope>
    <source>
        <strain evidence="3 4">JCM 31718</strain>
    </source>
</reference>
<protein>
    <submittedName>
        <fullName evidence="3">DUF2813 domain-containing protein</fullName>
    </submittedName>
</protein>
<dbReference type="InterPro" id="IPR051396">
    <property type="entry name" value="Bact_Antivir_Def_Nuclease"/>
</dbReference>
<dbReference type="InterPro" id="IPR041685">
    <property type="entry name" value="AAA_GajA/Old/RecF-like"/>
</dbReference>
<evidence type="ECO:0000313" key="3">
    <source>
        <dbReference type="EMBL" id="TGY90139.1"/>
    </source>
</evidence>
<dbReference type="Pfam" id="PF13175">
    <property type="entry name" value="AAA_15"/>
    <property type="match status" value="2"/>
</dbReference>
<proteinExistence type="predicted"/>
<comment type="caution">
    <text evidence="3">The sequence shown here is derived from an EMBL/GenBank/DDBJ whole genome shotgun (WGS) entry which is preliminary data.</text>
</comment>
<dbReference type="Proteomes" id="UP000308054">
    <property type="component" value="Unassembled WGS sequence"/>
</dbReference>
<dbReference type="AlphaFoldDB" id="A0A4V3RYE8"/>
<evidence type="ECO:0000259" key="1">
    <source>
        <dbReference type="Pfam" id="PF13175"/>
    </source>
</evidence>